<dbReference type="SFLD" id="SFLDG01067">
    <property type="entry name" value="SPASM/twitch_domain_containing"/>
    <property type="match status" value="2"/>
</dbReference>
<dbReference type="SFLD" id="SFLDG01386">
    <property type="entry name" value="main_SPASM_domain-containing"/>
    <property type="match status" value="1"/>
</dbReference>
<evidence type="ECO:0000313" key="8">
    <source>
        <dbReference type="EMBL" id="OYD16096.1"/>
    </source>
</evidence>
<protein>
    <recommendedName>
        <fullName evidence="7">Radical SAM core domain-containing protein</fullName>
    </recommendedName>
</protein>
<dbReference type="InterPro" id="IPR006638">
    <property type="entry name" value="Elp3/MiaA/NifB-like_rSAM"/>
</dbReference>
<dbReference type="CDD" id="cd21123">
    <property type="entry name" value="SPASM_MftC-like"/>
    <property type="match status" value="1"/>
</dbReference>
<dbReference type="InterPro" id="IPR023885">
    <property type="entry name" value="4Fe4S-binding_SPASM_dom"/>
</dbReference>
<organism evidence="8 9">
    <name type="scientific">candidate division WOR-3 bacterium JGI_Cruoil_03_44_89</name>
    <dbReference type="NCBI Taxonomy" id="1973748"/>
    <lineage>
        <taxon>Bacteria</taxon>
        <taxon>Bacteria division WOR-3</taxon>
    </lineage>
</organism>
<reference evidence="8 9" key="1">
    <citation type="submission" date="2017-07" db="EMBL/GenBank/DDBJ databases">
        <title>Recovery of genomes from metagenomes via a dereplication, aggregation, and scoring strategy.</title>
        <authorList>
            <person name="Sieber C.M."/>
            <person name="Probst A.J."/>
            <person name="Sharrar A."/>
            <person name="Thomas B.C."/>
            <person name="Hess M."/>
            <person name="Tringe S.G."/>
            <person name="Banfield J.F."/>
        </authorList>
    </citation>
    <scope>NUCLEOTIDE SEQUENCE [LARGE SCALE GENOMIC DNA]</scope>
    <source>
        <strain evidence="8">JGI_Cruoil_03_44_89</strain>
    </source>
</reference>
<keyword evidence="2" id="KW-0004">4Fe-4S</keyword>
<keyword evidence="5" id="KW-0408">Iron</keyword>
<dbReference type="Gene3D" id="3.20.20.70">
    <property type="entry name" value="Aldolase class I"/>
    <property type="match status" value="1"/>
</dbReference>
<sequence length="487" mass="54905">MWVVSKRKFDVNRLRFLLENSFSTKLIKIALQTDETGKTHLETLLDSYGGNKRMSPAIRIKLYPIIKVLDIIRRSFGRDMEAFKKDLKDPVIRKIALNSFNSLLTYGLSTPQNFYMPLMVVWNFTNNCNLRCKHCYQNAGPGGEKRDELTTEEKMRVVDELHKSNVVTIYFSGGEPLFAPDFFDVAEYAKKKGFYLSVATNGTLLTEKNVKRIKDIGFGYIAASLDASTPEKHDAFRGVPGMWERTYEGIKRLIKAGVTTCIQFTLAKENFDELPKMLDLREKLGAYKLIVYNYIPVGKAGFENDPTPEQKEEALRIMYEELNAGYHVVASTAPQLGRYCKERNADSVVIAHYADVKGKELSTIADIVGGCGAGRVYCAVQPDGLVTPCVYMPHLVAGNLRKQSFKEIWQESPLMVYLRDKSELKEACNSCEYNAVCGGCRARAYEYTGDLMGPDPGCTKNKDVYYSLIEELKEAGKEKRKAVAGVK</sequence>
<dbReference type="SMART" id="SM00729">
    <property type="entry name" value="Elp3"/>
    <property type="match status" value="1"/>
</dbReference>
<dbReference type="SFLD" id="SFLDG01387">
    <property type="entry name" value="BtrN-like_SPASM_domain_contain"/>
    <property type="match status" value="1"/>
</dbReference>
<evidence type="ECO:0000256" key="6">
    <source>
        <dbReference type="ARBA" id="ARBA00023014"/>
    </source>
</evidence>
<name>A0A235BV56_UNCW3</name>
<keyword evidence="3" id="KW-0949">S-adenosyl-L-methionine</keyword>
<feature type="domain" description="Radical SAM core" evidence="7">
    <location>
        <begin position="114"/>
        <end position="333"/>
    </location>
</feature>
<dbReference type="GO" id="GO:0003824">
    <property type="term" value="F:catalytic activity"/>
    <property type="evidence" value="ECO:0007669"/>
    <property type="project" value="InterPro"/>
</dbReference>
<dbReference type="SFLD" id="SFLDS00029">
    <property type="entry name" value="Radical_SAM"/>
    <property type="match status" value="2"/>
</dbReference>
<evidence type="ECO:0000256" key="3">
    <source>
        <dbReference type="ARBA" id="ARBA00022691"/>
    </source>
</evidence>
<dbReference type="NCBIfam" id="TIGR04085">
    <property type="entry name" value="rSAM_more_4Fe4S"/>
    <property type="match status" value="1"/>
</dbReference>
<evidence type="ECO:0000256" key="4">
    <source>
        <dbReference type="ARBA" id="ARBA00022723"/>
    </source>
</evidence>
<dbReference type="GO" id="GO:0046872">
    <property type="term" value="F:metal ion binding"/>
    <property type="evidence" value="ECO:0007669"/>
    <property type="project" value="UniProtKB-KW"/>
</dbReference>
<dbReference type="Pfam" id="PF04055">
    <property type="entry name" value="Radical_SAM"/>
    <property type="match status" value="1"/>
</dbReference>
<dbReference type="Pfam" id="PF13186">
    <property type="entry name" value="SPASM"/>
    <property type="match status" value="1"/>
</dbReference>
<dbReference type="InterPro" id="IPR013785">
    <property type="entry name" value="Aldolase_TIM"/>
</dbReference>
<keyword evidence="4" id="KW-0479">Metal-binding</keyword>
<dbReference type="InterPro" id="IPR050377">
    <property type="entry name" value="Radical_SAM_PqqE_MftC-like"/>
</dbReference>
<dbReference type="SUPFAM" id="SSF102114">
    <property type="entry name" value="Radical SAM enzymes"/>
    <property type="match status" value="1"/>
</dbReference>
<dbReference type="CDD" id="cd01335">
    <property type="entry name" value="Radical_SAM"/>
    <property type="match status" value="1"/>
</dbReference>
<dbReference type="InterPro" id="IPR007197">
    <property type="entry name" value="rSAM"/>
</dbReference>
<accession>A0A235BV56</accession>
<dbReference type="Proteomes" id="UP000215215">
    <property type="component" value="Unassembled WGS sequence"/>
</dbReference>
<evidence type="ECO:0000256" key="1">
    <source>
        <dbReference type="ARBA" id="ARBA00001966"/>
    </source>
</evidence>
<dbReference type="GO" id="GO:0051536">
    <property type="term" value="F:iron-sulfur cluster binding"/>
    <property type="evidence" value="ECO:0007669"/>
    <property type="project" value="UniProtKB-KW"/>
</dbReference>
<keyword evidence="6" id="KW-0411">Iron-sulfur</keyword>
<evidence type="ECO:0000259" key="7">
    <source>
        <dbReference type="PROSITE" id="PS51918"/>
    </source>
</evidence>
<dbReference type="EMBL" id="NOZQ01000086">
    <property type="protein sequence ID" value="OYD16096.1"/>
    <property type="molecule type" value="Genomic_DNA"/>
</dbReference>
<dbReference type="InterPro" id="IPR034391">
    <property type="entry name" value="AdoMet-like_SPASM_containing"/>
</dbReference>
<dbReference type="GO" id="GO:0006783">
    <property type="term" value="P:heme biosynthetic process"/>
    <property type="evidence" value="ECO:0007669"/>
    <property type="project" value="TreeGrafter"/>
</dbReference>
<evidence type="ECO:0000256" key="5">
    <source>
        <dbReference type="ARBA" id="ARBA00023004"/>
    </source>
</evidence>
<evidence type="ECO:0000256" key="2">
    <source>
        <dbReference type="ARBA" id="ARBA00022485"/>
    </source>
</evidence>
<proteinExistence type="predicted"/>
<dbReference type="AlphaFoldDB" id="A0A235BV56"/>
<comment type="caution">
    <text evidence="8">The sequence shown here is derived from an EMBL/GenBank/DDBJ whole genome shotgun (WGS) entry which is preliminary data.</text>
</comment>
<comment type="cofactor">
    <cofactor evidence="1">
        <name>[4Fe-4S] cluster</name>
        <dbReference type="ChEBI" id="CHEBI:49883"/>
    </cofactor>
</comment>
<dbReference type="InterPro" id="IPR058240">
    <property type="entry name" value="rSAM_sf"/>
</dbReference>
<dbReference type="PANTHER" id="PTHR11228:SF7">
    <property type="entry name" value="PQQA PEPTIDE CYCLASE"/>
    <property type="match status" value="1"/>
</dbReference>
<evidence type="ECO:0000313" key="9">
    <source>
        <dbReference type="Proteomes" id="UP000215215"/>
    </source>
</evidence>
<gene>
    <name evidence="8" type="ORF">CH333_04295</name>
</gene>
<dbReference type="PROSITE" id="PS51918">
    <property type="entry name" value="RADICAL_SAM"/>
    <property type="match status" value="1"/>
</dbReference>
<dbReference type="PANTHER" id="PTHR11228">
    <property type="entry name" value="RADICAL SAM DOMAIN PROTEIN"/>
    <property type="match status" value="1"/>
</dbReference>